<evidence type="ECO:0000256" key="5">
    <source>
        <dbReference type="ARBA" id="ARBA00022989"/>
    </source>
</evidence>
<sequence length="328" mass="35720">MQEFFNDIGAKIGPFMPIIEVICILLGAWLLHWVVQRIINRSVLEIVAGAKRKRGVDSTQAIQVQSPLQSVRTVQRARTIGQVLSNVVTTIILIVATLWVIGVISPKFLSSLTLLSAALGAGLGFGAQKIVGDVLNGMFMVIEDQIGVGDEVDLDFAVGIVEAVGIRVTQVRDIHGQLWYVRNGEIQRVGNNSQGWNRAIIDVAIPFGADRERAQKAMLKAGREMFADVDWMTHMLEEPTIWGLQTLSAESVVVRMVAKTMPGERWGVERELRARLQDAFKEADIKLPPINLVAFDGPNGIEPGANENASFDAKLGAAGATPPKQPNA</sequence>
<comment type="caution">
    <text evidence="11">The sequence shown here is derived from an EMBL/GenBank/DDBJ whole genome shotgun (WGS) entry which is preliminary data.</text>
</comment>
<dbReference type="EMBL" id="JBHUNF010000003">
    <property type="protein sequence ID" value="MFD2674828.1"/>
    <property type="molecule type" value="Genomic_DNA"/>
</dbReference>
<evidence type="ECO:0000313" key="12">
    <source>
        <dbReference type="Proteomes" id="UP001597453"/>
    </source>
</evidence>
<feature type="transmembrane region" description="Helical" evidence="8">
    <location>
        <begin position="83"/>
        <end position="102"/>
    </location>
</feature>
<keyword evidence="5 8" id="KW-1133">Transmembrane helix</keyword>
<dbReference type="Pfam" id="PF00924">
    <property type="entry name" value="MS_channel_2nd"/>
    <property type="match status" value="1"/>
</dbReference>
<dbReference type="SUPFAM" id="SSF82689">
    <property type="entry name" value="Mechanosensitive channel protein MscS (YggB), C-terminal domain"/>
    <property type="match status" value="1"/>
</dbReference>
<dbReference type="Gene3D" id="2.30.30.60">
    <property type="match status" value="1"/>
</dbReference>
<evidence type="ECO:0000259" key="10">
    <source>
        <dbReference type="Pfam" id="PF21082"/>
    </source>
</evidence>
<dbReference type="InterPro" id="IPR006685">
    <property type="entry name" value="MscS_channel_2nd"/>
</dbReference>
<protein>
    <submittedName>
        <fullName evidence="11">Mechanosensitive ion channel family protein</fullName>
    </submittedName>
</protein>
<feature type="domain" description="Mechanosensitive ion channel MscS C-terminal" evidence="10">
    <location>
        <begin position="201"/>
        <end position="286"/>
    </location>
</feature>
<dbReference type="SUPFAM" id="SSF50182">
    <property type="entry name" value="Sm-like ribonucleoproteins"/>
    <property type="match status" value="1"/>
</dbReference>
<gene>
    <name evidence="11" type="ORF">ACFSUQ_05880</name>
</gene>
<dbReference type="InterPro" id="IPR010920">
    <property type="entry name" value="LSM_dom_sf"/>
</dbReference>
<evidence type="ECO:0000256" key="1">
    <source>
        <dbReference type="ARBA" id="ARBA00004651"/>
    </source>
</evidence>
<dbReference type="InterPro" id="IPR045276">
    <property type="entry name" value="YbiO_bact"/>
</dbReference>
<proteinExistence type="inferred from homology"/>
<dbReference type="Gene3D" id="3.30.70.100">
    <property type="match status" value="1"/>
</dbReference>
<dbReference type="InterPro" id="IPR049278">
    <property type="entry name" value="MS_channel_C"/>
</dbReference>
<evidence type="ECO:0000256" key="2">
    <source>
        <dbReference type="ARBA" id="ARBA00008017"/>
    </source>
</evidence>
<dbReference type="RefSeq" id="WP_066056175.1">
    <property type="nucleotide sequence ID" value="NZ_JBHUNF010000003.1"/>
</dbReference>
<keyword evidence="6 8" id="KW-0472">Membrane</keyword>
<dbReference type="InterPro" id="IPR011066">
    <property type="entry name" value="MscS_channel_C_sf"/>
</dbReference>
<evidence type="ECO:0000259" key="9">
    <source>
        <dbReference type="Pfam" id="PF00924"/>
    </source>
</evidence>
<comment type="similarity">
    <text evidence="2">Belongs to the MscS (TC 1.A.23) family.</text>
</comment>
<dbReference type="InterPro" id="IPR023408">
    <property type="entry name" value="MscS_beta-dom_sf"/>
</dbReference>
<reference evidence="12" key="1">
    <citation type="journal article" date="2019" name="Int. J. Syst. Evol. Microbiol.">
        <title>The Global Catalogue of Microorganisms (GCM) 10K type strain sequencing project: providing services to taxonomists for standard genome sequencing and annotation.</title>
        <authorList>
            <consortium name="The Broad Institute Genomics Platform"/>
            <consortium name="The Broad Institute Genome Sequencing Center for Infectious Disease"/>
            <person name="Wu L."/>
            <person name="Ma J."/>
        </authorList>
    </citation>
    <scope>NUCLEOTIDE SEQUENCE [LARGE SCALE GENOMIC DNA]</scope>
    <source>
        <strain evidence="12">TISTR 1511</strain>
    </source>
</reference>
<feature type="domain" description="Mechanosensitive ion channel MscS" evidence="9">
    <location>
        <begin position="130"/>
        <end position="187"/>
    </location>
</feature>
<evidence type="ECO:0000256" key="8">
    <source>
        <dbReference type="SAM" id="Phobius"/>
    </source>
</evidence>
<dbReference type="Gene3D" id="1.10.287.1260">
    <property type="match status" value="1"/>
</dbReference>
<evidence type="ECO:0000256" key="7">
    <source>
        <dbReference type="SAM" id="MobiDB-lite"/>
    </source>
</evidence>
<keyword evidence="4 8" id="KW-0812">Transmembrane</keyword>
<dbReference type="PANTHER" id="PTHR30460:SF0">
    <property type="entry name" value="MODERATE CONDUCTANCE MECHANOSENSITIVE CHANNEL YBIO"/>
    <property type="match status" value="1"/>
</dbReference>
<name>A0ABW5RIS8_9MICO</name>
<accession>A0ABW5RIS8</accession>
<evidence type="ECO:0000256" key="6">
    <source>
        <dbReference type="ARBA" id="ARBA00023136"/>
    </source>
</evidence>
<organism evidence="11 12">
    <name type="scientific">Gulosibacter bifidus</name>
    <dbReference type="NCBI Taxonomy" id="272239"/>
    <lineage>
        <taxon>Bacteria</taxon>
        <taxon>Bacillati</taxon>
        <taxon>Actinomycetota</taxon>
        <taxon>Actinomycetes</taxon>
        <taxon>Micrococcales</taxon>
        <taxon>Microbacteriaceae</taxon>
        <taxon>Gulosibacter</taxon>
    </lineage>
</organism>
<evidence type="ECO:0000256" key="4">
    <source>
        <dbReference type="ARBA" id="ARBA00022692"/>
    </source>
</evidence>
<evidence type="ECO:0000313" key="11">
    <source>
        <dbReference type="EMBL" id="MFD2674828.1"/>
    </source>
</evidence>
<feature type="transmembrane region" description="Helical" evidence="8">
    <location>
        <begin position="12"/>
        <end position="35"/>
    </location>
</feature>
<comment type="subcellular location">
    <subcellularLocation>
        <location evidence="1">Cell membrane</location>
        <topology evidence="1">Multi-pass membrane protein</topology>
    </subcellularLocation>
</comment>
<keyword evidence="3" id="KW-1003">Cell membrane</keyword>
<dbReference type="Pfam" id="PF21082">
    <property type="entry name" value="MS_channel_3rd"/>
    <property type="match status" value="1"/>
</dbReference>
<feature type="region of interest" description="Disordered" evidence="7">
    <location>
        <begin position="301"/>
        <end position="328"/>
    </location>
</feature>
<evidence type="ECO:0000256" key="3">
    <source>
        <dbReference type="ARBA" id="ARBA00022475"/>
    </source>
</evidence>
<dbReference type="Proteomes" id="UP001597453">
    <property type="component" value="Unassembled WGS sequence"/>
</dbReference>
<keyword evidence="12" id="KW-1185">Reference proteome</keyword>
<dbReference type="PANTHER" id="PTHR30460">
    <property type="entry name" value="MODERATE CONDUCTANCE MECHANOSENSITIVE CHANNEL YBIO"/>
    <property type="match status" value="1"/>
</dbReference>